<name>A0ABV4X158_9CYAN</name>
<evidence type="ECO:0000313" key="2">
    <source>
        <dbReference type="Proteomes" id="UP001576774"/>
    </source>
</evidence>
<dbReference type="Proteomes" id="UP001576774">
    <property type="component" value="Unassembled WGS sequence"/>
</dbReference>
<accession>A0ABV4X158</accession>
<protein>
    <recommendedName>
        <fullName evidence="3">Lipoprotein</fullName>
    </recommendedName>
</protein>
<proteinExistence type="predicted"/>
<evidence type="ECO:0000313" key="1">
    <source>
        <dbReference type="EMBL" id="MFB2876177.1"/>
    </source>
</evidence>
<dbReference type="RefSeq" id="WP_413269317.1">
    <property type="nucleotide sequence ID" value="NZ_JBHFNQ010000041.1"/>
</dbReference>
<reference evidence="1 2" key="1">
    <citation type="submission" date="2024-09" db="EMBL/GenBank/DDBJ databases">
        <title>Floridaenema gen nov. (Aerosakkonemataceae, Aerosakkonematales ord. nov., Cyanobacteria) from benthic tropical and subtropical fresh waters, with the description of four new species.</title>
        <authorList>
            <person name="Moretto J.A."/>
            <person name="Berthold D.E."/>
            <person name="Lefler F.W."/>
            <person name="Huang I.-S."/>
            <person name="Laughinghouse H. IV."/>
        </authorList>
    </citation>
    <scope>NUCLEOTIDE SEQUENCE [LARGE SCALE GENOMIC DNA]</scope>
    <source>
        <strain evidence="1 2">BLCC-F46</strain>
    </source>
</reference>
<dbReference type="EMBL" id="JBHFNQ010000041">
    <property type="protein sequence ID" value="MFB2876177.1"/>
    <property type="molecule type" value="Genomic_DNA"/>
</dbReference>
<comment type="caution">
    <text evidence="1">The sequence shown here is derived from an EMBL/GenBank/DDBJ whole genome shotgun (WGS) entry which is preliminary data.</text>
</comment>
<gene>
    <name evidence="1" type="ORF">ACE1CC_04725</name>
</gene>
<organism evidence="1 2">
    <name type="scientific">Floridaenema aerugineum BLCC-F46</name>
    <dbReference type="NCBI Taxonomy" id="3153654"/>
    <lineage>
        <taxon>Bacteria</taxon>
        <taxon>Bacillati</taxon>
        <taxon>Cyanobacteriota</taxon>
        <taxon>Cyanophyceae</taxon>
        <taxon>Oscillatoriophycideae</taxon>
        <taxon>Aerosakkonematales</taxon>
        <taxon>Aerosakkonemataceae</taxon>
        <taxon>Floridanema</taxon>
        <taxon>Floridanema aerugineum</taxon>
    </lineage>
</organism>
<keyword evidence="2" id="KW-1185">Reference proteome</keyword>
<sequence length="144" mass="16017">MTLYYFIVNKFCKISQKIYMNHKKRFAFSITTTTLMILSGCSAPSVQICGVQIYEGEKLPLRINNKGLLDTLATIDQAEKARKEGKVSFLSITERNSGALLLATSLNSIGIGSDGQNLVLRRAKAWESNEGLRTQIEPALCRNK</sequence>
<evidence type="ECO:0008006" key="3">
    <source>
        <dbReference type="Google" id="ProtNLM"/>
    </source>
</evidence>